<dbReference type="InterPro" id="IPR021109">
    <property type="entry name" value="Peptidase_aspartic_dom_sf"/>
</dbReference>
<keyword evidence="5" id="KW-0325">Glycoprotein</keyword>
<dbReference type="Pfam" id="PF14541">
    <property type="entry name" value="TAXi_C"/>
    <property type="match status" value="1"/>
</dbReference>
<evidence type="ECO:0000313" key="9">
    <source>
        <dbReference type="Proteomes" id="UP001168877"/>
    </source>
</evidence>
<feature type="signal peptide" evidence="6">
    <location>
        <begin position="1"/>
        <end position="17"/>
    </location>
</feature>
<keyword evidence="9" id="KW-1185">Reference proteome</keyword>
<proteinExistence type="inferred from homology"/>
<dbReference type="Proteomes" id="UP001168877">
    <property type="component" value="Unassembled WGS sequence"/>
</dbReference>
<evidence type="ECO:0000256" key="5">
    <source>
        <dbReference type="ARBA" id="ARBA00023180"/>
    </source>
</evidence>
<dbReference type="GO" id="GO:0005576">
    <property type="term" value="C:extracellular region"/>
    <property type="evidence" value="ECO:0007669"/>
    <property type="project" value="TreeGrafter"/>
</dbReference>
<dbReference type="PROSITE" id="PS51767">
    <property type="entry name" value="PEPTIDASE_A1"/>
    <property type="match status" value="1"/>
</dbReference>
<name>A0AA39T191_ACESA</name>
<dbReference type="GO" id="GO:0004190">
    <property type="term" value="F:aspartic-type endopeptidase activity"/>
    <property type="evidence" value="ECO:0007669"/>
    <property type="project" value="UniProtKB-KW"/>
</dbReference>
<keyword evidence="6" id="KW-0732">Signal</keyword>
<organism evidence="8 9">
    <name type="scientific">Acer saccharum</name>
    <name type="common">Sugar maple</name>
    <dbReference type="NCBI Taxonomy" id="4024"/>
    <lineage>
        <taxon>Eukaryota</taxon>
        <taxon>Viridiplantae</taxon>
        <taxon>Streptophyta</taxon>
        <taxon>Embryophyta</taxon>
        <taxon>Tracheophyta</taxon>
        <taxon>Spermatophyta</taxon>
        <taxon>Magnoliopsida</taxon>
        <taxon>eudicotyledons</taxon>
        <taxon>Gunneridae</taxon>
        <taxon>Pentapetalae</taxon>
        <taxon>rosids</taxon>
        <taxon>malvids</taxon>
        <taxon>Sapindales</taxon>
        <taxon>Sapindaceae</taxon>
        <taxon>Hippocastanoideae</taxon>
        <taxon>Acereae</taxon>
        <taxon>Acer</taxon>
    </lineage>
</organism>
<evidence type="ECO:0000256" key="2">
    <source>
        <dbReference type="ARBA" id="ARBA00022670"/>
    </source>
</evidence>
<accession>A0AA39T191</accession>
<dbReference type="AlphaFoldDB" id="A0AA39T191"/>
<feature type="domain" description="Peptidase A1" evidence="7">
    <location>
        <begin position="304"/>
        <end position="667"/>
    </location>
</feature>
<protein>
    <recommendedName>
        <fullName evidence="7">Peptidase A1 domain-containing protein</fullName>
    </recommendedName>
</protein>
<comment type="caution">
    <text evidence="8">The sequence shown here is derived from an EMBL/GenBank/DDBJ whole genome shotgun (WGS) entry which is preliminary data.</text>
</comment>
<dbReference type="SUPFAM" id="SSF50630">
    <property type="entry name" value="Acid proteases"/>
    <property type="match status" value="2"/>
</dbReference>
<dbReference type="PROSITE" id="PS00141">
    <property type="entry name" value="ASP_PROTEASE"/>
    <property type="match status" value="1"/>
</dbReference>
<comment type="similarity">
    <text evidence="1">Belongs to the peptidase A1 family.</text>
</comment>
<keyword evidence="2" id="KW-0645">Protease</keyword>
<gene>
    <name evidence="8" type="ORF">LWI29_037586</name>
</gene>
<dbReference type="Pfam" id="PF14543">
    <property type="entry name" value="TAXi_N"/>
    <property type="match status" value="2"/>
</dbReference>
<dbReference type="EMBL" id="JAUESC010000003">
    <property type="protein sequence ID" value="KAK0602856.1"/>
    <property type="molecule type" value="Genomic_DNA"/>
</dbReference>
<reference evidence="8" key="1">
    <citation type="journal article" date="2022" name="Plant J.">
        <title>Strategies of tolerance reflected in two North American maple genomes.</title>
        <authorList>
            <person name="McEvoy S.L."/>
            <person name="Sezen U.U."/>
            <person name="Trouern-Trend A."/>
            <person name="McMahon S.M."/>
            <person name="Schaberg P.G."/>
            <person name="Yang J."/>
            <person name="Wegrzyn J.L."/>
            <person name="Swenson N.G."/>
        </authorList>
    </citation>
    <scope>NUCLEOTIDE SEQUENCE</scope>
    <source>
        <strain evidence="8">NS2018</strain>
    </source>
</reference>
<evidence type="ECO:0000256" key="3">
    <source>
        <dbReference type="ARBA" id="ARBA00022750"/>
    </source>
</evidence>
<dbReference type="PANTHER" id="PTHR47967">
    <property type="entry name" value="OS07G0603500 PROTEIN-RELATED"/>
    <property type="match status" value="1"/>
</dbReference>
<reference evidence="8" key="2">
    <citation type="submission" date="2023-06" db="EMBL/GenBank/DDBJ databases">
        <authorList>
            <person name="Swenson N.G."/>
            <person name="Wegrzyn J.L."/>
            <person name="Mcevoy S.L."/>
        </authorList>
    </citation>
    <scope>NUCLEOTIDE SEQUENCE</scope>
    <source>
        <strain evidence="8">NS2018</strain>
        <tissue evidence="8">Leaf</tissue>
    </source>
</reference>
<dbReference type="InterPro" id="IPR032861">
    <property type="entry name" value="TAXi_N"/>
</dbReference>
<dbReference type="InterPro" id="IPR032799">
    <property type="entry name" value="TAXi_C"/>
</dbReference>
<evidence type="ECO:0000256" key="1">
    <source>
        <dbReference type="ARBA" id="ARBA00007447"/>
    </source>
</evidence>
<evidence type="ECO:0000259" key="7">
    <source>
        <dbReference type="PROSITE" id="PS51767"/>
    </source>
</evidence>
<dbReference type="InterPro" id="IPR034161">
    <property type="entry name" value="Pepsin-like_plant"/>
</dbReference>
<feature type="chain" id="PRO_5041307613" description="Peptidase A1 domain-containing protein" evidence="6">
    <location>
        <begin position="18"/>
        <end position="676"/>
    </location>
</feature>
<evidence type="ECO:0000256" key="6">
    <source>
        <dbReference type="SAM" id="SignalP"/>
    </source>
</evidence>
<dbReference type="GO" id="GO:0006508">
    <property type="term" value="P:proteolysis"/>
    <property type="evidence" value="ECO:0007669"/>
    <property type="project" value="UniProtKB-KW"/>
</dbReference>
<sequence>MFNLLLIALLNIQLSAAKSFNFSLKIVHRDSPESPLYPGNLTFEEKIQRYIGFSEARASYLMSTSISTHNNNSAMHPSANARPEVFCQFLEHTCQVDPIFDPKSSDSFRKVSCNKTISCNPYYCDDGQCIYKLKYGDGSSTSGYIASENFFFTTQNEKPFFFSMKFGCSPVSRGNFKSRTAGILGMNLGPMSFMGQLGKQYFSNKFSYCLVDPNTVTHSYLKFGDDAYNGRPVQEFKKTPFVSNPFKNNYYLNLQDISFNGNRLNLPEDTFKIRLFLNIQLSAAKSINFSLKIVHRDSPESPVYPGNLTFDEKIQRYIGFSEARASYLMSSISTHDNSAMHPIANARPEVVQGNAAYMVRIGIGDHEDGDHEVEYWEVSCTKDISCHPYHCVDGQCNYGINYGDGSVSSGYIAFENFSLTTSDTQPFYFSMKFGCSFESRGNFDRKISGILGMNMDPISFMGQLGKQYFSNKFSYCLVDPNTVTHSYLKFGDDVYNGRPVQEFKKTPFEANPLNTNYYLYLQDISINGKRLNLLEGTFKIKGNGQGGCIIDSGTTITSLKYSVYIRVKDEFEAYFARYGIQRSYGGCGTTAALCFDLPSGFNAFPSMTYHFIGADLYVEPKHSFLLTISHFAPAIEAGDSEFTVLGSWQQQNTRFIDDTDVRQLSFAPEECDKDNP</sequence>
<dbReference type="PANTHER" id="PTHR47967:SF123">
    <property type="entry name" value="ASPARTIC PROTEINASE NEPENTHESIN-1-LIKE"/>
    <property type="match status" value="1"/>
</dbReference>
<keyword evidence="4" id="KW-0378">Hydrolase</keyword>
<evidence type="ECO:0000256" key="4">
    <source>
        <dbReference type="ARBA" id="ARBA00022801"/>
    </source>
</evidence>
<keyword evidence="3" id="KW-0064">Aspartyl protease</keyword>
<dbReference type="Gene3D" id="2.40.70.10">
    <property type="entry name" value="Acid Proteases"/>
    <property type="match status" value="4"/>
</dbReference>
<evidence type="ECO:0000313" key="8">
    <source>
        <dbReference type="EMBL" id="KAK0602856.1"/>
    </source>
</evidence>
<dbReference type="InterPro" id="IPR001969">
    <property type="entry name" value="Aspartic_peptidase_AS"/>
</dbReference>
<dbReference type="CDD" id="cd05476">
    <property type="entry name" value="pepsin_A_like_plant"/>
    <property type="match status" value="1"/>
</dbReference>
<dbReference type="InterPro" id="IPR051708">
    <property type="entry name" value="Plant_Aspart_Prot_A1"/>
</dbReference>
<dbReference type="InterPro" id="IPR033121">
    <property type="entry name" value="PEPTIDASE_A1"/>
</dbReference>